<evidence type="ECO:0000313" key="2">
    <source>
        <dbReference type="EMBL" id="WNT44363.1"/>
    </source>
</evidence>
<name>A0AA96NE10_9CAUD</name>
<sequence length="75" mass="8232">MADVPVAKLLVTERPFYRFGGVTVFLDTEEGNPPREGDTVEARFPDAEPDEDGDIEVLFGGRLYAISAGVLLENF</sequence>
<evidence type="ECO:0000256" key="1">
    <source>
        <dbReference type="SAM" id="MobiDB-lite"/>
    </source>
</evidence>
<feature type="compositionally biased region" description="Basic and acidic residues" evidence="1">
    <location>
        <begin position="32"/>
        <end position="46"/>
    </location>
</feature>
<evidence type="ECO:0000313" key="3">
    <source>
        <dbReference type="Proteomes" id="UP001305869"/>
    </source>
</evidence>
<proteinExistence type="predicted"/>
<gene>
    <name evidence="2" type="primary">46</name>
    <name evidence="2" type="ORF">SEA_MABODAMACA_46</name>
</gene>
<feature type="region of interest" description="Disordered" evidence="1">
    <location>
        <begin position="28"/>
        <end position="47"/>
    </location>
</feature>
<dbReference type="EMBL" id="OR613467">
    <property type="protein sequence ID" value="WNT44363.1"/>
    <property type="molecule type" value="Genomic_DNA"/>
</dbReference>
<organism evidence="2 3">
    <name type="scientific">Microbacterium phage Mabodamaca</name>
    <dbReference type="NCBI Taxonomy" id="3078574"/>
    <lineage>
        <taxon>Viruses</taxon>
        <taxon>Duplodnaviria</taxon>
        <taxon>Heunggongvirae</taxon>
        <taxon>Uroviricota</taxon>
        <taxon>Caudoviricetes</taxon>
        <taxon>Casidaviridae</taxon>
        <taxon>Mabodamacavirus</taxon>
        <taxon>Mabodamacavirus mabodamaca</taxon>
    </lineage>
</organism>
<reference evidence="2 3" key="1">
    <citation type="submission" date="2023-09" db="EMBL/GenBank/DDBJ databases">
        <authorList>
            <person name="Astacio K.C."/>
            <person name="Barreto J.C."/>
            <person name="Colon C.A."/>
            <person name="Dejesus A.I."/>
            <person name="Gragirenes D.A."/>
            <person name="Navarro A."/>
            <person name="Negron R.A."/>
            <person name="Nunez P.S."/>
            <person name="Ortiz C.A."/>
            <person name="Ortiz A.Y."/>
            <person name="Roman V.A."/>
            <person name="Sanchez M.A."/>
            <person name="Serrano K.M."/>
            <person name="Klyczek K."/>
            <person name="Ko C."/>
            <person name="Russell D.A."/>
            <person name="Jacobs-Sera D."/>
            <person name="Hatfull G.F."/>
        </authorList>
    </citation>
    <scope>NUCLEOTIDE SEQUENCE [LARGE SCALE GENOMIC DNA]</scope>
</reference>
<protein>
    <submittedName>
        <fullName evidence="2">Uncharacterized protein</fullName>
    </submittedName>
</protein>
<accession>A0AA96NE10</accession>
<keyword evidence="3" id="KW-1185">Reference proteome</keyword>
<dbReference type="Proteomes" id="UP001305869">
    <property type="component" value="Segment"/>
</dbReference>